<evidence type="ECO:0000256" key="1">
    <source>
        <dbReference type="SAM" id="MobiDB-lite"/>
    </source>
</evidence>
<organism evidence="3 4">
    <name type="scientific">Glarea lozoyensis (strain ATCC 74030 / MF5533)</name>
    <dbReference type="NCBI Taxonomy" id="1104152"/>
    <lineage>
        <taxon>Eukaryota</taxon>
        <taxon>Fungi</taxon>
        <taxon>Dikarya</taxon>
        <taxon>Ascomycota</taxon>
        <taxon>Pezizomycotina</taxon>
        <taxon>Leotiomycetes</taxon>
        <taxon>Helotiales</taxon>
        <taxon>Helotiaceae</taxon>
        <taxon>Glarea</taxon>
    </lineage>
</organism>
<protein>
    <recommendedName>
        <fullName evidence="2">2EXR domain-containing protein</fullName>
    </recommendedName>
</protein>
<dbReference type="EMBL" id="AGUE01000056">
    <property type="protein sequence ID" value="EHL01263.1"/>
    <property type="molecule type" value="Genomic_DNA"/>
</dbReference>
<feature type="region of interest" description="Disordered" evidence="1">
    <location>
        <begin position="38"/>
        <end position="68"/>
    </location>
</feature>
<reference evidence="3 4" key="1">
    <citation type="journal article" date="2012" name="Eukaryot. Cell">
        <title>Genome sequence of the fungus Glarea lozoyensis: the first genome sequence of a species from the Helotiaceae family.</title>
        <authorList>
            <person name="Youssar L."/>
            <person name="Gruening B.A."/>
            <person name="Erxleben A."/>
            <person name="Guenther S."/>
            <person name="Huettel W."/>
        </authorList>
    </citation>
    <scope>NUCLEOTIDE SEQUENCE [LARGE SCALE GENOMIC DNA]</scope>
    <source>
        <strain evidence="4">ATCC 74030 / MF5533</strain>
    </source>
</reference>
<keyword evidence="4" id="KW-1185">Reference proteome</keyword>
<dbReference type="Proteomes" id="UP000005446">
    <property type="component" value="Unassembled WGS sequence"/>
</dbReference>
<sequence>MDHDDNHTGDDSPLSSEEVLADDLSNSLTAISILSDPFSSSQKVPADRSDLITSAPSDHQPSEGSQELDEFHLFPELSPELRTMIWRYTFPGPQKVNIHHGTKVTYDTQKGKGLDEGVDSTEFPIALQINAESRAETLKHYILIHRDNYEQVVDLKGIDCAYFNFEDFSEKTGASEWWKYLSAKHQPFLASLKEVDIRNNPDVTLQSRPTLQSRVDLATHKVATGSHQALGNHFAYAKLVETLLSYRPYDLYLPIVVKLLGNSRVKEENPFRLG</sequence>
<evidence type="ECO:0000313" key="3">
    <source>
        <dbReference type="EMBL" id="EHL01263.1"/>
    </source>
</evidence>
<dbReference type="HOGENOM" id="CLU_1015825_0_0_1"/>
<evidence type="ECO:0000259" key="2">
    <source>
        <dbReference type="Pfam" id="PF20150"/>
    </source>
</evidence>
<proteinExistence type="predicted"/>
<dbReference type="AlphaFoldDB" id="H0EJK2"/>
<feature type="domain" description="2EXR" evidence="2">
    <location>
        <begin position="71"/>
        <end position="166"/>
    </location>
</feature>
<dbReference type="InParanoid" id="H0EJK2"/>
<evidence type="ECO:0000313" key="4">
    <source>
        <dbReference type="Proteomes" id="UP000005446"/>
    </source>
</evidence>
<feature type="compositionally biased region" description="Polar residues" evidence="1">
    <location>
        <begin position="51"/>
        <end position="65"/>
    </location>
</feature>
<dbReference type="PANTHER" id="PTHR35910">
    <property type="entry name" value="2EXR DOMAIN-CONTAINING PROTEIN"/>
    <property type="match status" value="1"/>
</dbReference>
<comment type="caution">
    <text evidence="3">The sequence shown here is derived from an EMBL/GenBank/DDBJ whole genome shotgun (WGS) entry which is preliminary data.</text>
</comment>
<gene>
    <name evidence="3" type="ORF">M7I_2730</name>
</gene>
<dbReference type="OrthoDB" id="3530648at2759"/>
<feature type="compositionally biased region" description="Basic and acidic residues" evidence="1">
    <location>
        <begin position="1"/>
        <end position="10"/>
    </location>
</feature>
<name>H0EJK2_GLAL7</name>
<dbReference type="Pfam" id="PF20150">
    <property type="entry name" value="2EXR"/>
    <property type="match status" value="1"/>
</dbReference>
<feature type="region of interest" description="Disordered" evidence="1">
    <location>
        <begin position="1"/>
        <end position="21"/>
    </location>
</feature>
<accession>H0EJK2</accession>
<dbReference type="PANTHER" id="PTHR35910:SF1">
    <property type="entry name" value="2EXR DOMAIN-CONTAINING PROTEIN"/>
    <property type="match status" value="1"/>
</dbReference>
<dbReference type="InterPro" id="IPR045518">
    <property type="entry name" value="2EXR"/>
</dbReference>